<evidence type="ECO:0000313" key="5">
    <source>
        <dbReference type="Proteomes" id="UP001314263"/>
    </source>
</evidence>
<feature type="coiled-coil region" evidence="1">
    <location>
        <begin position="247"/>
        <end position="274"/>
    </location>
</feature>
<feature type="coiled-coil region" evidence="1">
    <location>
        <begin position="2"/>
        <end position="29"/>
    </location>
</feature>
<name>A0AAV1IDY8_9CHLO</name>
<dbReference type="PANTHER" id="PTHR46515">
    <property type="entry name" value="TATA ELEMENT MODULATORY FACTOR TMF1"/>
    <property type="match status" value="1"/>
</dbReference>
<keyword evidence="5" id="KW-1185">Reference proteome</keyword>
<gene>
    <name evidence="4" type="ORF">CVIRNUC_008595</name>
</gene>
<dbReference type="InterPro" id="IPR022091">
    <property type="entry name" value="TMF_TATA-bd"/>
</dbReference>
<dbReference type="GO" id="GO:0005794">
    <property type="term" value="C:Golgi apparatus"/>
    <property type="evidence" value="ECO:0007669"/>
    <property type="project" value="TreeGrafter"/>
</dbReference>
<dbReference type="AlphaFoldDB" id="A0AAV1IDY8"/>
<evidence type="ECO:0000313" key="4">
    <source>
        <dbReference type="EMBL" id="CAK0785387.1"/>
    </source>
</evidence>
<feature type="domain" description="TATA element modulatory factor 1 TATA binding" evidence="3">
    <location>
        <begin position="514"/>
        <end position="601"/>
    </location>
</feature>
<dbReference type="PANTHER" id="PTHR46515:SF1">
    <property type="entry name" value="TATA ELEMENT MODULATORY FACTOR"/>
    <property type="match status" value="1"/>
</dbReference>
<sequence length="619" mass="67196">MAQEFQEKVRQLEGKVATLTVINQALQNENETLRHDQSSAGRQPAATEAELHELQEEFTRRIAAADRTIASLKEKNEGLRGAMEAASRGGDANEARLHDQQAYISSLQAEGEVMSRKNGELEVALRKVRSQVRKLESDRDRLASRLASLESSLAGEQERAMHATQAAALQIEQMEDEMQAAKQEAASQVAAARKEAAAAKDTAHREAQQHGASTMASAMEREATLSNSLSDLRAEYEAASAAFFAREEGLRQEVSRLEDRTRALEEETAELAAASSDHTRPLMRQIEAMAASAAAQQAGHAEAQAELLERLKVAEAAAASLKAAEESLRAKLLSSERALVVAKSGLEGASAQASALRQQLSTEQRRISTLSTDLKHAEERLGAAKRREDTAGQRAEADAQLLQQRLLSAEEKVSALEADRLHWQERYQEGLRRAAPASPVQPLPVSHAAPGKELDATPATAWQGAAGNGHGNAVAAGVREEPPDDLDKLIRAASEHGRHAQGKHVSNGPVVEATQLQHMQRRLAAAEADAEGARAEALRACQRAEAAAADVARCNALDTRLQELQKRYEMALELLGERNEYVDKLEDDIREMKSIFHTQLSLMADQLSMAKQNGSAVVK</sequence>
<feature type="coiled-coil region" evidence="1">
    <location>
        <begin position="55"/>
        <end position="82"/>
    </location>
</feature>
<dbReference type="SUPFAM" id="SSF57997">
    <property type="entry name" value="Tropomyosin"/>
    <property type="match status" value="1"/>
</dbReference>
<evidence type="ECO:0000256" key="2">
    <source>
        <dbReference type="SAM" id="MobiDB-lite"/>
    </source>
</evidence>
<protein>
    <recommendedName>
        <fullName evidence="3">TATA element modulatory factor 1 TATA binding domain-containing protein</fullName>
    </recommendedName>
</protein>
<comment type="caution">
    <text evidence="4">The sequence shown here is derived from an EMBL/GenBank/DDBJ whole genome shotgun (WGS) entry which is preliminary data.</text>
</comment>
<dbReference type="Proteomes" id="UP001314263">
    <property type="component" value="Unassembled WGS sequence"/>
</dbReference>
<dbReference type="Pfam" id="PF12325">
    <property type="entry name" value="TMF_TATA_bd"/>
    <property type="match status" value="1"/>
</dbReference>
<evidence type="ECO:0000256" key="1">
    <source>
        <dbReference type="SAM" id="Coils"/>
    </source>
</evidence>
<feature type="region of interest" description="Disordered" evidence="2">
    <location>
        <begin position="462"/>
        <end position="483"/>
    </location>
</feature>
<dbReference type="EMBL" id="CAUYUE010000012">
    <property type="protein sequence ID" value="CAK0785387.1"/>
    <property type="molecule type" value="Genomic_DNA"/>
</dbReference>
<feature type="region of interest" description="Disordered" evidence="2">
    <location>
        <begin position="178"/>
        <end position="222"/>
    </location>
</feature>
<feature type="compositionally biased region" description="Low complexity" evidence="2">
    <location>
        <begin position="180"/>
        <end position="191"/>
    </location>
</feature>
<keyword evidence="1" id="KW-0175">Coiled coil</keyword>
<feature type="coiled-coil region" evidence="1">
    <location>
        <begin position="516"/>
        <end position="574"/>
    </location>
</feature>
<dbReference type="InterPro" id="IPR052602">
    <property type="entry name" value="Growth_transcription_reg"/>
</dbReference>
<feature type="coiled-coil region" evidence="1">
    <location>
        <begin position="304"/>
        <end position="426"/>
    </location>
</feature>
<accession>A0AAV1IDY8</accession>
<organism evidence="4 5">
    <name type="scientific">Coccomyxa viridis</name>
    <dbReference type="NCBI Taxonomy" id="1274662"/>
    <lineage>
        <taxon>Eukaryota</taxon>
        <taxon>Viridiplantae</taxon>
        <taxon>Chlorophyta</taxon>
        <taxon>core chlorophytes</taxon>
        <taxon>Trebouxiophyceae</taxon>
        <taxon>Trebouxiophyceae incertae sedis</taxon>
        <taxon>Coccomyxaceae</taxon>
        <taxon>Coccomyxa</taxon>
    </lineage>
</organism>
<dbReference type="GO" id="GO:0005783">
    <property type="term" value="C:endoplasmic reticulum"/>
    <property type="evidence" value="ECO:0007669"/>
    <property type="project" value="TreeGrafter"/>
</dbReference>
<proteinExistence type="predicted"/>
<feature type="compositionally biased region" description="Basic and acidic residues" evidence="2">
    <location>
        <begin position="192"/>
        <end position="208"/>
    </location>
</feature>
<reference evidence="4 5" key="1">
    <citation type="submission" date="2023-10" db="EMBL/GenBank/DDBJ databases">
        <authorList>
            <person name="Maclean D."/>
            <person name="Macfadyen A."/>
        </authorList>
    </citation>
    <scope>NUCLEOTIDE SEQUENCE [LARGE SCALE GENOMIC DNA]</scope>
</reference>
<evidence type="ECO:0000259" key="3">
    <source>
        <dbReference type="Pfam" id="PF12325"/>
    </source>
</evidence>